<evidence type="ECO:0000259" key="5">
    <source>
        <dbReference type="PROSITE" id="PS50977"/>
    </source>
</evidence>
<dbReference type="RefSeq" id="WP_344028014.1">
    <property type="nucleotide sequence ID" value="NZ_BAAABX010000051.1"/>
</dbReference>
<dbReference type="EMBL" id="BAAABX010000051">
    <property type="protein sequence ID" value="GAA0421575.1"/>
    <property type="molecule type" value="Genomic_DNA"/>
</dbReference>
<protein>
    <recommendedName>
        <fullName evidence="5">HTH tetR-type domain-containing protein</fullName>
    </recommendedName>
</protein>
<dbReference type="InterPro" id="IPR009057">
    <property type="entry name" value="Homeodomain-like_sf"/>
</dbReference>
<dbReference type="Pfam" id="PF00440">
    <property type="entry name" value="TetR_N"/>
    <property type="match status" value="1"/>
</dbReference>
<reference evidence="6 7" key="1">
    <citation type="journal article" date="2019" name="Int. J. Syst. Evol. Microbiol.">
        <title>The Global Catalogue of Microorganisms (GCM) 10K type strain sequencing project: providing services to taxonomists for standard genome sequencing and annotation.</title>
        <authorList>
            <consortium name="The Broad Institute Genomics Platform"/>
            <consortium name="The Broad Institute Genome Sequencing Center for Infectious Disease"/>
            <person name="Wu L."/>
            <person name="Ma J."/>
        </authorList>
    </citation>
    <scope>NUCLEOTIDE SEQUENCE [LARGE SCALE GENOMIC DNA]</scope>
    <source>
        <strain evidence="6 7">JCM 4788</strain>
    </source>
</reference>
<keyword evidence="7" id="KW-1185">Reference proteome</keyword>
<dbReference type="InterPro" id="IPR001647">
    <property type="entry name" value="HTH_TetR"/>
</dbReference>
<dbReference type="PANTHER" id="PTHR30055:SF234">
    <property type="entry name" value="HTH-TYPE TRANSCRIPTIONAL REGULATOR BETI"/>
    <property type="match status" value="1"/>
</dbReference>
<dbReference type="PROSITE" id="PS50977">
    <property type="entry name" value="HTH_TETR_2"/>
    <property type="match status" value="1"/>
</dbReference>
<feature type="domain" description="HTH tetR-type" evidence="5">
    <location>
        <begin position="9"/>
        <end position="70"/>
    </location>
</feature>
<dbReference type="Gene3D" id="1.10.357.10">
    <property type="entry name" value="Tetracycline Repressor, domain 2"/>
    <property type="match status" value="1"/>
</dbReference>
<comment type="caution">
    <text evidence="6">The sequence shown here is derived from an EMBL/GenBank/DDBJ whole genome shotgun (WGS) entry which is preliminary data.</text>
</comment>
<evidence type="ECO:0000256" key="1">
    <source>
        <dbReference type="ARBA" id="ARBA00023015"/>
    </source>
</evidence>
<evidence type="ECO:0000256" key="3">
    <source>
        <dbReference type="ARBA" id="ARBA00023163"/>
    </source>
</evidence>
<dbReference type="InterPro" id="IPR050109">
    <property type="entry name" value="HTH-type_TetR-like_transc_reg"/>
</dbReference>
<keyword evidence="1" id="KW-0805">Transcription regulation</keyword>
<evidence type="ECO:0000256" key="4">
    <source>
        <dbReference type="PROSITE-ProRule" id="PRU00335"/>
    </source>
</evidence>
<evidence type="ECO:0000313" key="7">
    <source>
        <dbReference type="Proteomes" id="UP001500879"/>
    </source>
</evidence>
<organism evidence="6 7">
    <name type="scientific">Streptomyces luteireticuli</name>
    <dbReference type="NCBI Taxonomy" id="173858"/>
    <lineage>
        <taxon>Bacteria</taxon>
        <taxon>Bacillati</taxon>
        <taxon>Actinomycetota</taxon>
        <taxon>Actinomycetes</taxon>
        <taxon>Kitasatosporales</taxon>
        <taxon>Streptomycetaceae</taxon>
        <taxon>Streptomyces</taxon>
    </lineage>
</organism>
<dbReference type="Proteomes" id="UP001500879">
    <property type="component" value="Unassembled WGS sequence"/>
</dbReference>
<sequence length="192" mass="20620">MTDRQTATAARKEQITRAAIALLAARGPQGTTFDAICKEAGLSSKRLITYHFSSKDELFAAVADQVVADAETFMRPALDAATGHRELLAAAIRANVGFIAGRPQQVRALQQLLLHEGLSHYEQHHAEALDRLARMLADGQRAGAFRPFDPRVMAAALRASIDATAPLLSAGHDPGACADELVALFDRAVRPE</sequence>
<evidence type="ECO:0000256" key="2">
    <source>
        <dbReference type="ARBA" id="ARBA00023125"/>
    </source>
</evidence>
<dbReference type="Gene3D" id="1.10.10.60">
    <property type="entry name" value="Homeodomain-like"/>
    <property type="match status" value="1"/>
</dbReference>
<accession>A0ABN0YYI2</accession>
<dbReference type="SUPFAM" id="SSF46689">
    <property type="entry name" value="Homeodomain-like"/>
    <property type="match status" value="1"/>
</dbReference>
<dbReference type="PANTHER" id="PTHR30055">
    <property type="entry name" value="HTH-TYPE TRANSCRIPTIONAL REGULATOR RUTR"/>
    <property type="match status" value="1"/>
</dbReference>
<keyword evidence="2 4" id="KW-0238">DNA-binding</keyword>
<proteinExistence type="predicted"/>
<comment type="caution">
    <text evidence="4">Lacks conserved residue(s) required for the propagation of feature annotation.</text>
</comment>
<name>A0ABN0YYI2_9ACTN</name>
<gene>
    <name evidence="6" type="ORF">GCM10010357_48690</name>
</gene>
<keyword evidence="3" id="KW-0804">Transcription</keyword>
<dbReference type="SUPFAM" id="SSF48498">
    <property type="entry name" value="Tetracyclin repressor-like, C-terminal domain"/>
    <property type="match status" value="1"/>
</dbReference>
<dbReference type="InterPro" id="IPR036271">
    <property type="entry name" value="Tet_transcr_reg_TetR-rel_C_sf"/>
</dbReference>
<evidence type="ECO:0000313" key="6">
    <source>
        <dbReference type="EMBL" id="GAA0421575.1"/>
    </source>
</evidence>